<feature type="transmembrane region" description="Helical" evidence="1">
    <location>
        <begin position="31"/>
        <end position="49"/>
    </location>
</feature>
<keyword evidence="1" id="KW-0812">Transmembrane</keyword>
<name>A0A1G2PSH7_9BACT</name>
<proteinExistence type="predicted"/>
<feature type="transmembrane region" description="Helical" evidence="1">
    <location>
        <begin position="208"/>
        <end position="226"/>
    </location>
</feature>
<keyword evidence="1" id="KW-1133">Transmembrane helix</keyword>
<comment type="caution">
    <text evidence="2">The sequence shown here is derived from an EMBL/GenBank/DDBJ whole genome shotgun (WGS) entry which is preliminary data.</text>
</comment>
<feature type="transmembrane region" description="Helical" evidence="1">
    <location>
        <begin position="82"/>
        <end position="101"/>
    </location>
</feature>
<accession>A0A1G2PSH7</accession>
<evidence type="ECO:0000256" key="1">
    <source>
        <dbReference type="SAM" id="Phobius"/>
    </source>
</evidence>
<feature type="transmembrane region" description="Helical" evidence="1">
    <location>
        <begin position="182"/>
        <end position="202"/>
    </location>
</feature>
<feature type="transmembrane region" description="Helical" evidence="1">
    <location>
        <begin position="238"/>
        <end position="258"/>
    </location>
</feature>
<dbReference type="EMBL" id="MHSW01000024">
    <property type="protein sequence ID" value="OHA51288.1"/>
    <property type="molecule type" value="Genomic_DNA"/>
</dbReference>
<gene>
    <name evidence="2" type="ORF">A3A97_02425</name>
</gene>
<protein>
    <submittedName>
        <fullName evidence="2">Uncharacterized protein</fullName>
    </submittedName>
</protein>
<evidence type="ECO:0000313" key="3">
    <source>
        <dbReference type="Proteomes" id="UP000176951"/>
    </source>
</evidence>
<organism evidence="2 3">
    <name type="scientific">Candidatus Terrybacteria bacterium RIFCSPLOWO2_01_FULL_40_23</name>
    <dbReference type="NCBI Taxonomy" id="1802366"/>
    <lineage>
        <taxon>Bacteria</taxon>
        <taxon>Candidatus Terryibacteriota</taxon>
    </lineage>
</organism>
<sequence length="260" mass="29448">MRFYMRSFVPIFLTILFLVAGEGSIFFPDWRLFFILASLFAGAIALFTWQLRFLPTLLLTFLVVFAGIAFFLFAFPKDSDNVQFNIIPHLFIMSWALVLWLTLEERVRASRGVPPALNRIQAIIFTVMFLFFAASSSALGAPFFIDGWVLLLMIALCESIAMFIRLEGHTRVSALTAPNRRILLYSIVTAMLISEAFLAMSFWPFAPLTVAAVLITIDYALANLFIRLFRSNLRIIDVLKVSAVFCIVLTALLIRGPWLP</sequence>
<keyword evidence="1" id="KW-0472">Membrane</keyword>
<feature type="transmembrane region" description="Helical" evidence="1">
    <location>
        <begin position="122"/>
        <end position="141"/>
    </location>
</feature>
<evidence type="ECO:0000313" key="2">
    <source>
        <dbReference type="EMBL" id="OHA51288.1"/>
    </source>
</evidence>
<feature type="transmembrane region" description="Helical" evidence="1">
    <location>
        <begin position="147"/>
        <end position="166"/>
    </location>
</feature>
<feature type="transmembrane region" description="Helical" evidence="1">
    <location>
        <begin position="56"/>
        <end position="76"/>
    </location>
</feature>
<reference evidence="2 3" key="1">
    <citation type="journal article" date="2016" name="Nat. Commun.">
        <title>Thousands of microbial genomes shed light on interconnected biogeochemical processes in an aquifer system.</title>
        <authorList>
            <person name="Anantharaman K."/>
            <person name="Brown C.T."/>
            <person name="Hug L.A."/>
            <person name="Sharon I."/>
            <person name="Castelle C.J."/>
            <person name="Probst A.J."/>
            <person name="Thomas B.C."/>
            <person name="Singh A."/>
            <person name="Wilkins M.J."/>
            <person name="Karaoz U."/>
            <person name="Brodie E.L."/>
            <person name="Williams K.H."/>
            <person name="Hubbard S.S."/>
            <person name="Banfield J.F."/>
        </authorList>
    </citation>
    <scope>NUCLEOTIDE SEQUENCE [LARGE SCALE GENOMIC DNA]</scope>
</reference>
<dbReference type="Proteomes" id="UP000176951">
    <property type="component" value="Unassembled WGS sequence"/>
</dbReference>
<dbReference type="AlphaFoldDB" id="A0A1G2PSH7"/>